<gene>
    <name evidence="1" type="ORF">ACFSC9_01060</name>
</gene>
<dbReference type="Proteomes" id="UP001597233">
    <property type="component" value="Unassembled WGS sequence"/>
</dbReference>
<dbReference type="RefSeq" id="WP_347326956.1">
    <property type="nucleotide sequence ID" value="NZ_JBCGUH010000018.1"/>
</dbReference>
<organism evidence="1 2">
    <name type="scientific">Paenibacillus wenxiniae</name>
    <dbReference type="NCBI Taxonomy" id="1636843"/>
    <lineage>
        <taxon>Bacteria</taxon>
        <taxon>Bacillati</taxon>
        <taxon>Bacillota</taxon>
        <taxon>Bacilli</taxon>
        <taxon>Bacillales</taxon>
        <taxon>Paenibacillaceae</taxon>
        <taxon>Paenibacillus</taxon>
    </lineage>
</organism>
<keyword evidence="2" id="KW-1185">Reference proteome</keyword>
<proteinExistence type="predicted"/>
<accession>A0ABW4RCY6</accession>
<dbReference type="EMBL" id="JBHUEH010000005">
    <property type="protein sequence ID" value="MFD1884109.1"/>
    <property type="molecule type" value="Genomic_DNA"/>
</dbReference>
<evidence type="ECO:0000313" key="2">
    <source>
        <dbReference type="Proteomes" id="UP001597233"/>
    </source>
</evidence>
<reference evidence="2" key="1">
    <citation type="journal article" date="2019" name="Int. J. Syst. Evol. Microbiol.">
        <title>The Global Catalogue of Microorganisms (GCM) 10K type strain sequencing project: providing services to taxonomists for standard genome sequencing and annotation.</title>
        <authorList>
            <consortium name="The Broad Institute Genomics Platform"/>
            <consortium name="The Broad Institute Genome Sequencing Center for Infectious Disease"/>
            <person name="Wu L."/>
            <person name="Ma J."/>
        </authorList>
    </citation>
    <scope>NUCLEOTIDE SEQUENCE [LARGE SCALE GENOMIC DNA]</scope>
    <source>
        <strain evidence="2">CCUG 54950</strain>
    </source>
</reference>
<protein>
    <recommendedName>
        <fullName evidence="3">DUF1877 family protein</fullName>
    </recommendedName>
</protein>
<dbReference type="InterPro" id="IPR035944">
    <property type="entry name" value="YfbM-like_sf"/>
</dbReference>
<comment type="caution">
    <text evidence="1">The sequence shown here is derived from an EMBL/GenBank/DDBJ whole genome shotgun (WGS) entry which is preliminary data.</text>
</comment>
<evidence type="ECO:0000313" key="1">
    <source>
        <dbReference type="EMBL" id="MFD1884109.1"/>
    </source>
</evidence>
<dbReference type="Gene3D" id="3.40.1760.10">
    <property type="entry name" value="YfbM-like super family"/>
    <property type="match status" value="1"/>
</dbReference>
<name>A0ABW4RCY6_9BACL</name>
<evidence type="ECO:0008006" key="3">
    <source>
        <dbReference type="Google" id="ProtNLM"/>
    </source>
</evidence>
<sequence length="169" mass="19173">MGITGAYFVERDNLQQILNGDAGQPDLDIDKAWSLIAAMFPDIPLVPVTSTYHVESTLTELGTFYLSAEQVAHMAEKLPELKETASLQERIHFEDWKHRSTHMGEHLDHPGSADRLEDMAQVMPLMFTIHEEETYEDIVEGYLLPYLDEVFTLFEQAAAERAGIVFAIF</sequence>